<reference evidence="1" key="2">
    <citation type="journal article" date="2007" name="Science">
        <title>Draft genome sequence of the sexually transmitted pathogen Trichomonas vaginalis.</title>
        <authorList>
            <person name="Carlton J.M."/>
            <person name="Hirt R.P."/>
            <person name="Silva J.C."/>
            <person name="Delcher A.L."/>
            <person name="Schatz M."/>
            <person name="Zhao Q."/>
            <person name="Wortman J.R."/>
            <person name="Bidwell S.L."/>
            <person name="Alsmark U.C.M."/>
            <person name="Besteiro S."/>
            <person name="Sicheritz-Ponten T."/>
            <person name="Noel C.J."/>
            <person name="Dacks J.B."/>
            <person name="Foster P.G."/>
            <person name="Simillion C."/>
            <person name="Van de Peer Y."/>
            <person name="Miranda-Saavedra D."/>
            <person name="Barton G.J."/>
            <person name="Westrop G.D."/>
            <person name="Mueller S."/>
            <person name="Dessi D."/>
            <person name="Fiori P.L."/>
            <person name="Ren Q."/>
            <person name="Paulsen I."/>
            <person name="Zhang H."/>
            <person name="Bastida-Corcuera F.D."/>
            <person name="Simoes-Barbosa A."/>
            <person name="Brown M.T."/>
            <person name="Hayes R.D."/>
            <person name="Mukherjee M."/>
            <person name="Okumura C.Y."/>
            <person name="Schneider R."/>
            <person name="Smith A.J."/>
            <person name="Vanacova S."/>
            <person name="Villalvazo M."/>
            <person name="Haas B.J."/>
            <person name="Pertea M."/>
            <person name="Feldblyum T.V."/>
            <person name="Utterback T.R."/>
            <person name="Shu C.L."/>
            <person name="Osoegawa K."/>
            <person name="de Jong P.J."/>
            <person name="Hrdy I."/>
            <person name="Horvathova L."/>
            <person name="Zubacova Z."/>
            <person name="Dolezal P."/>
            <person name="Malik S.B."/>
            <person name="Logsdon J.M. Jr."/>
            <person name="Henze K."/>
            <person name="Gupta A."/>
            <person name="Wang C.C."/>
            <person name="Dunne R.L."/>
            <person name="Upcroft J.A."/>
            <person name="Upcroft P."/>
            <person name="White O."/>
            <person name="Salzberg S.L."/>
            <person name="Tang P."/>
            <person name="Chiu C.-H."/>
            <person name="Lee Y.-S."/>
            <person name="Embley T.M."/>
            <person name="Coombs G.H."/>
            <person name="Mottram J.C."/>
            <person name="Tachezy J."/>
            <person name="Fraser-Liggett C.M."/>
            <person name="Johnson P.J."/>
        </authorList>
    </citation>
    <scope>NUCLEOTIDE SEQUENCE [LARGE SCALE GENOMIC DNA]</scope>
    <source>
        <strain evidence="1">G3</strain>
    </source>
</reference>
<dbReference type="VEuPathDB" id="TrichDB:TVAGG3_0228410"/>
<name>A2E4X1_TRIV3</name>
<dbReference type="EMBL" id="DS113304">
    <property type="protein sequence ID" value="EAY12310.1"/>
    <property type="molecule type" value="Genomic_DNA"/>
</dbReference>
<evidence type="ECO:0000313" key="1">
    <source>
        <dbReference type="EMBL" id="EAY12310.1"/>
    </source>
</evidence>
<proteinExistence type="predicted"/>
<dbReference type="AlphaFoldDB" id="A2E4X1"/>
<dbReference type="Proteomes" id="UP000001542">
    <property type="component" value="Unassembled WGS sequence"/>
</dbReference>
<accession>A2E4X1</accession>
<protein>
    <submittedName>
        <fullName evidence="1">Uncharacterized protein</fullName>
    </submittedName>
</protein>
<gene>
    <name evidence="1" type="ORF">TVAG_161160</name>
</gene>
<keyword evidence="2" id="KW-1185">Reference proteome</keyword>
<dbReference type="InParanoid" id="A2E4X1"/>
<reference evidence="1" key="1">
    <citation type="submission" date="2006-10" db="EMBL/GenBank/DDBJ databases">
        <authorList>
            <person name="Amadeo P."/>
            <person name="Zhao Q."/>
            <person name="Wortman J."/>
            <person name="Fraser-Liggett C."/>
            <person name="Carlton J."/>
        </authorList>
    </citation>
    <scope>NUCLEOTIDE SEQUENCE</scope>
    <source>
        <strain evidence="1">G3</strain>
    </source>
</reference>
<dbReference type="KEGG" id="tva:4770272"/>
<dbReference type="RefSeq" id="XP_001324533.1">
    <property type="nucleotide sequence ID" value="XM_001324498.1"/>
</dbReference>
<evidence type="ECO:0000313" key="2">
    <source>
        <dbReference type="Proteomes" id="UP000001542"/>
    </source>
</evidence>
<sequence length="116" mass="13731">MNTVDKYYVNEKALEEAVKENMKRTGFKPKDCDAYKWLKSFFGDKFSSDDVKNLSLVINDKLGIQFGREYYRRKKTCIYWIQLNFQEIKEKWPNFAIATTHKDINGSDKVVIIPHP</sequence>
<dbReference type="VEuPathDB" id="TrichDB:TVAG_161160"/>
<organism evidence="1 2">
    <name type="scientific">Trichomonas vaginalis (strain ATCC PRA-98 / G3)</name>
    <dbReference type="NCBI Taxonomy" id="412133"/>
    <lineage>
        <taxon>Eukaryota</taxon>
        <taxon>Metamonada</taxon>
        <taxon>Parabasalia</taxon>
        <taxon>Trichomonadida</taxon>
        <taxon>Trichomonadidae</taxon>
        <taxon>Trichomonas</taxon>
    </lineage>
</organism>